<organism evidence="2 3">
    <name type="scientific">Exophiala sideris</name>
    <dbReference type="NCBI Taxonomy" id="1016849"/>
    <lineage>
        <taxon>Eukaryota</taxon>
        <taxon>Fungi</taxon>
        <taxon>Dikarya</taxon>
        <taxon>Ascomycota</taxon>
        <taxon>Pezizomycotina</taxon>
        <taxon>Eurotiomycetes</taxon>
        <taxon>Chaetothyriomycetidae</taxon>
        <taxon>Chaetothyriales</taxon>
        <taxon>Herpotrichiellaceae</taxon>
        <taxon>Exophiala</taxon>
    </lineage>
</organism>
<dbReference type="Proteomes" id="UP001345691">
    <property type="component" value="Unassembled WGS sequence"/>
</dbReference>
<protein>
    <submittedName>
        <fullName evidence="2">Uncharacterized protein</fullName>
    </submittedName>
</protein>
<comment type="similarity">
    <text evidence="1">Belongs to the short-chain dehydrogenases/reductases (SDR) family.</text>
</comment>
<dbReference type="InterPro" id="IPR036291">
    <property type="entry name" value="NAD(P)-bd_dom_sf"/>
</dbReference>
<comment type="caution">
    <text evidence="2">The sequence shown here is derived from an EMBL/GenBank/DDBJ whole genome shotgun (WGS) entry which is preliminary data.</text>
</comment>
<gene>
    <name evidence="2" type="ORF">LTR69_009728</name>
</gene>
<dbReference type="CDD" id="cd05233">
    <property type="entry name" value="SDR_c"/>
    <property type="match status" value="1"/>
</dbReference>
<accession>A0ABR0J1M6</accession>
<evidence type="ECO:0000256" key="1">
    <source>
        <dbReference type="ARBA" id="ARBA00006484"/>
    </source>
</evidence>
<dbReference type="EMBL" id="JAVRRF010000028">
    <property type="protein sequence ID" value="KAK5052902.1"/>
    <property type="molecule type" value="Genomic_DNA"/>
</dbReference>
<keyword evidence="3" id="KW-1185">Reference proteome</keyword>
<name>A0ABR0J1M6_9EURO</name>
<dbReference type="Pfam" id="PF00106">
    <property type="entry name" value="adh_short"/>
    <property type="match status" value="1"/>
</dbReference>
<dbReference type="PRINTS" id="PR00081">
    <property type="entry name" value="GDHRDH"/>
</dbReference>
<evidence type="ECO:0000313" key="3">
    <source>
        <dbReference type="Proteomes" id="UP001345691"/>
    </source>
</evidence>
<dbReference type="Gene3D" id="3.40.50.720">
    <property type="entry name" value="NAD(P)-binding Rossmann-like Domain"/>
    <property type="match status" value="1"/>
</dbReference>
<evidence type="ECO:0000313" key="2">
    <source>
        <dbReference type="EMBL" id="KAK5052902.1"/>
    </source>
</evidence>
<proteinExistence type="inferred from homology"/>
<sequence>MENLKAKTVIITGAASGIGLATAISLLRAGAKVLALDISVAPPILASYPPSHYKFRQIDLSKRTSAKEIVETCIETFGNTIDALLNVAGVMDNNNSADALDAAMWDRVIAINLTAPMLLTKEVVQVMLKHGKGGSIVNIANWGHKEYRVEVSYRRNSV</sequence>
<dbReference type="InterPro" id="IPR002347">
    <property type="entry name" value="SDR_fam"/>
</dbReference>
<dbReference type="SUPFAM" id="SSF51735">
    <property type="entry name" value="NAD(P)-binding Rossmann-fold domains"/>
    <property type="match status" value="1"/>
</dbReference>
<reference evidence="2 3" key="1">
    <citation type="submission" date="2023-08" db="EMBL/GenBank/DDBJ databases">
        <title>Black Yeasts Isolated from many extreme environments.</title>
        <authorList>
            <person name="Coleine C."/>
            <person name="Stajich J.E."/>
            <person name="Selbmann L."/>
        </authorList>
    </citation>
    <scope>NUCLEOTIDE SEQUENCE [LARGE SCALE GENOMIC DNA]</scope>
    <source>
        <strain evidence="2 3">CCFEE 6328</strain>
    </source>
</reference>
<dbReference type="PANTHER" id="PTHR42760">
    <property type="entry name" value="SHORT-CHAIN DEHYDROGENASES/REDUCTASES FAMILY MEMBER"/>
    <property type="match status" value="1"/>
</dbReference>